<dbReference type="InterPro" id="IPR011006">
    <property type="entry name" value="CheY-like_superfamily"/>
</dbReference>
<evidence type="ECO:0000256" key="3">
    <source>
        <dbReference type="ARBA" id="ARBA00023163"/>
    </source>
</evidence>
<dbReference type="InterPro" id="IPR050595">
    <property type="entry name" value="Bact_response_regulator"/>
</dbReference>
<dbReference type="CDD" id="cd17546">
    <property type="entry name" value="REC_hyHK_CKI1_RcsC-like"/>
    <property type="match status" value="1"/>
</dbReference>
<accession>A0A0P0JD36</accession>
<dbReference type="InterPro" id="IPR001789">
    <property type="entry name" value="Sig_transdc_resp-reg_receiver"/>
</dbReference>
<keyword evidence="2" id="KW-0805">Transcription regulation</keyword>
<dbReference type="Pfam" id="PF00072">
    <property type="entry name" value="Response_reg"/>
    <property type="match status" value="1"/>
</dbReference>
<dbReference type="AlphaFoldDB" id="A0A0P0JD36"/>
<evidence type="ECO:0000313" key="6">
    <source>
        <dbReference type="EMBL" id="CUU43997.1"/>
    </source>
</evidence>
<name>A0A0P0JD36_BLAVI</name>
<organism evidence="6 7">
    <name type="scientific">Blastochloris viridis</name>
    <name type="common">Rhodopseudomonas viridis</name>
    <dbReference type="NCBI Taxonomy" id="1079"/>
    <lineage>
        <taxon>Bacteria</taxon>
        <taxon>Pseudomonadati</taxon>
        <taxon>Pseudomonadota</taxon>
        <taxon>Alphaproteobacteria</taxon>
        <taxon>Hyphomicrobiales</taxon>
        <taxon>Blastochloridaceae</taxon>
        <taxon>Blastochloris</taxon>
    </lineage>
</organism>
<evidence type="ECO:0000259" key="5">
    <source>
        <dbReference type="PROSITE" id="PS50110"/>
    </source>
</evidence>
<sequence length="141" mass="15110">MTVERQEVGTAGDACRWVLLVEDAPFVREILERILTAAGHCCAAVENGALALTAAANTRFDLIITDYDMPDLDGCELIVRLRGRPGPNWTTPIVLLSGYAGDNDLAERALTAGADAVLAKPIVISEVLATLARLMHPRSAR</sequence>
<feature type="domain" description="Response regulatory" evidence="5">
    <location>
        <begin position="17"/>
        <end position="135"/>
    </location>
</feature>
<reference evidence="7" key="1">
    <citation type="journal article" date="2016" name="Genome Announc.">
        <title>Revised genome sequence of the purple photosynthetic bacterium Blastochloris viridis.</title>
        <authorList>
            <person name="Liu L.N."/>
            <person name="Faulkner M."/>
            <person name="Liu X."/>
            <person name="Huang F."/>
            <person name="Darby A.C."/>
            <person name="Hall N."/>
        </authorList>
    </citation>
    <scope>NUCLEOTIDE SEQUENCE [LARGE SCALE GENOMIC DNA]</scope>
    <source>
        <strain evidence="7">ATCC 19567 / DSM 133 / F</strain>
    </source>
</reference>
<dbReference type="GO" id="GO:0000160">
    <property type="term" value="P:phosphorelay signal transduction system"/>
    <property type="evidence" value="ECO:0007669"/>
    <property type="project" value="InterPro"/>
</dbReference>
<keyword evidence="6" id="KW-0808">Transferase</keyword>
<feature type="modified residue" description="4-aspartylphosphate" evidence="4">
    <location>
        <position position="66"/>
    </location>
</feature>
<dbReference type="RefSeq" id="WP_082416543.1">
    <property type="nucleotide sequence ID" value="NZ_AP014854.2"/>
</dbReference>
<dbReference type="SMART" id="SM00448">
    <property type="entry name" value="REC"/>
    <property type="match status" value="1"/>
</dbReference>
<dbReference type="EC" id="2.7.13.3" evidence="6"/>
<evidence type="ECO:0000256" key="4">
    <source>
        <dbReference type="PROSITE-ProRule" id="PRU00169"/>
    </source>
</evidence>
<dbReference type="SUPFAM" id="SSF52172">
    <property type="entry name" value="CheY-like"/>
    <property type="match status" value="1"/>
</dbReference>
<evidence type="ECO:0000256" key="2">
    <source>
        <dbReference type="ARBA" id="ARBA00023015"/>
    </source>
</evidence>
<dbReference type="GO" id="GO:0004673">
    <property type="term" value="F:protein histidine kinase activity"/>
    <property type="evidence" value="ECO:0007669"/>
    <property type="project" value="UniProtKB-EC"/>
</dbReference>
<dbReference type="KEGG" id="bvr:BVIR_259"/>
<keyword evidence="1 4" id="KW-0597">Phosphoprotein</keyword>
<evidence type="ECO:0000256" key="1">
    <source>
        <dbReference type="ARBA" id="ARBA00022553"/>
    </source>
</evidence>
<dbReference type="OrthoDB" id="9782655at2"/>
<evidence type="ECO:0000313" key="7">
    <source>
        <dbReference type="Proteomes" id="UP000065734"/>
    </source>
</evidence>
<dbReference type="STRING" id="1079.BVIR_259"/>
<dbReference type="EMBL" id="LN907867">
    <property type="protein sequence ID" value="CUU43997.1"/>
    <property type="molecule type" value="Genomic_DNA"/>
</dbReference>
<proteinExistence type="predicted"/>
<dbReference type="Gene3D" id="3.40.50.2300">
    <property type="match status" value="1"/>
</dbReference>
<dbReference type="PROSITE" id="PS50110">
    <property type="entry name" value="RESPONSE_REGULATORY"/>
    <property type="match status" value="1"/>
</dbReference>
<dbReference type="PANTHER" id="PTHR44591">
    <property type="entry name" value="STRESS RESPONSE REGULATOR PROTEIN 1"/>
    <property type="match status" value="1"/>
</dbReference>
<keyword evidence="7" id="KW-1185">Reference proteome</keyword>
<dbReference type="PANTHER" id="PTHR44591:SF3">
    <property type="entry name" value="RESPONSE REGULATORY DOMAIN-CONTAINING PROTEIN"/>
    <property type="match status" value="1"/>
</dbReference>
<keyword evidence="3" id="KW-0804">Transcription</keyword>
<dbReference type="Proteomes" id="UP000065734">
    <property type="component" value="Chromosome I"/>
</dbReference>
<gene>
    <name evidence="6" type="primary">frzE</name>
    <name evidence="6" type="ORF">BVIRIDIS_30250</name>
</gene>
<protein>
    <submittedName>
        <fullName evidence="6">Gliding motility regulatory protein</fullName>
        <ecNumber evidence="6">2.7.13.3</ecNumber>
    </submittedName>
</protein>